<dbReference type="Proteomes" id="UP001302249">
    <property type="component" value="Chromosome"/>
</dbReference>
<dbReference type="PANTHER" id="PTHR36919">
    <property type="entry name" value="BLR1215 PROTEIN"/>
    <property type="match status" value="1"/>
</dbReference>
<dbReference type="EMBL" id="CP135076">
    <property type="protein sequence ID" value="WNO54309.1"/>
    <property type="molecule type" value="Genomic_DNA"/>
</dbReference>
<keyword evidence="1" id="KW-0732">Signal</keyword>
<reference evidence="3 4" key="1">
    <citation type="submission" date="2023-09" db="EMBL/GenBank/DDBJ databases">
        <authorList>
            <person name="Rey-Velasco X."/>
        </authorList>
    </citation>
    <scope>NUCLEOTIDE SEQUENCE [LARGE SCALE GENOMIC DNA]</scope>
    <source>
        <strain evidence="3 4">W311</strain>
    </source>
</reference>
<organism evidence="3 4">
    <name type="scientific">Stakelama saccharophila</name>
    <dbReference type="NCBI Taxonomy" id="3075605"/>
    <lineage>
        <taxon>Bacteria</taxon>
        <taxon>Pseudomonadati</taxon>
        <taxon>Pseudomonadota</taxon>
        <taxon>Alphaproteobacteria</taxon>
        <taxon>Sphingomonadales</taxon>
        <taxon>Sphingomonadaceae</taxon>
        <taxon>Stakelama</taxon>
    </lineage>
</organism>
<gene>
    <name evidence="3" type="ORF">RPR59_03370</name>
</gene>
<proteinExistence type="predicted"/>
<feature type="chain" id="PRO_5045662969" evidence="1">
    <location>
        <begin position="19"/>
        <end position="141"/>
    </location>
</feature>
<dbReference type="PANTHER" id="PTHR36919:SF2">
    <property type="entry name" value="BLL6627 PROTEIN"/>
    <property type="match status" value="1"/>
</dbReference>
<evidence type="ECO:0000313" key="4">
    <source>
        <dbReference type="Proteomes" id="UP001302249"/>
    </source>
</evidence>
<dbReference type="RefSeq" id="WP_313916654.1">
    <property type="nucleotide sequence ID" value="NZ_CP135076.1"/>
</dbReference>
<keyword evidence="4" id="KW-1185">Reference proteome</keyword>
<accession>A0ABZ0BDC7</accession>
<feature type="domain" description="DUF2147" evidence="2">
    <location>
        <begin position="31"/>
        <end position="139"/>
    </location>
</feature>
<protein>
    <submittedName>
        <fullName evidence="3">DUF2147 domain-containing protein</fullName>
    </submittedName>
</protein>
<evidence type="ECO:0000313" key="3">
    <source>
        <dbReference type="EMBL" id="WNO54309.1"/>
    </source>
</evidence>
<dbReference type="Pfam" id="PF09917">
    <property type="entry name" value="DUF2147"/>
    <property type="match status" value="1"/>
</dbReference>
<evidence type="ECO:0000259" key="2">
    <source>
        <dbReference type="Pfam" id="PF09917"/>
    </source>
</evidence>
<dbReference type="Gene3D" id="2.40.128.520">
    <property type="match status" value="1"/>
</dbReference>
<name>A0ABZ0BDC7_9SPHN</name>
<dbReference type="InterPro" id="IPR019223">
    <property type="entry name" value="DUF2147"/>
</dbReference>
<evidence type="ECO:0000256" key="1">
    <source>
        <dbReference type="SAM" id="SignalP"/>
    </source>
</evidence>
<sequence length="141" mass="15780">MRPALGLLMLFVAGPALAASAPVDNPRSLMGRWFIRHDKAIVAIEPCGNALCGRVERVLDKDFPEYDVNNSDASKRDRPVEGINVLLQFTPDRDDGVWRGEIYDPKSGHTYRSLMQRKGAKLEVKGCVGPFCKTQIWRRAP</sequence>
<feature type="signal peptide" evidence="1">
    <location>
        <begin position="1"/>
        <end position="18"/>
    </location>
</feature>